<name>A0A815GGT5_9BILA</name>
<dbReference type="Proteomes" id="UP000663834">
    <property type="component" value="Unassembled WGS sequence"/>
</dbReference>
<dbReference type="SMART" id="SM00594">
    <property type="entry name" value="UAS"/>
    <property type="match status" value="1"/>
</dbReference>
<dbReference type="Pfam" id="PF21021">
    <property type="entry name" value="FAF1"/>
    <property type="match status" value="1"/>
</dbReference>
<dbReference type="InterPro" id="IPR049483">
    <property type="entry name" value="FAF1_2-like_UAS"/>
</dbReference>
<sequence>MENEPIPDDTDGLRDDDYIILPTTLCKDHPTEVAAIEAMAECFYQRYSACPAFYTGSLIEACQAAFRSTATEKPRPVLVYMHHGRSIFGNIFCENIFCWTKIIDYLLENYIVWPCDFTLGENRNRLTGILPDQVINSFDVNKYPKLIGIKRIAQVQQGDSLVFENQSELLLEGDVLVRNQVTSNRENVLDELTFFKKQCDENEQSLSYYLNIQTRLGRNAILHIVKYITLNDAVNAFTINILLLLRERETAVEICDPDNLFINTILSKLEAKQVVSLRLTANWYCTQQDLSRLNSFSGIRTMSLLNFPDIKLLHMYQDYFPHIKNLCLWYDNEVNFTLLHDLFGYLNPSIKRFEVHCPGYICPHSDSNQWDIEFFTNYRIEYFLFDLSHFPLSPTSDCTNQWPSFFLITIMDLIKYIPNIQYFQLITSIGSIRKLLDLNEWIRMTSYCSRLAKITLRVLGCVEADEEISQKIIEIRNTLCGPPQNTQFQVIFH</sequence>
<evidence type="ECO:0000259" key="1">
    <source>
        <dbReference type="SMART" id="SM00594"/>
    </source>
</evidence>
<dbReference type="OrthoDB" id="1920064at2759"/>
<feature type="domain" description="UAS" evidence="1">
    <location>
        <begin position="38"/>
        <end position="170"/>
    </location>
</feature>
<gene>
    <name evidence="2" type="ORF">KQP761_LOCUS6620</name>
</gene>
<proteinExistence type="predicted"/>
<comment type="caution">
    <text evidence="2">The sequence shown here is derived from an EMBL/GenBank/DDBJ whole genome shotgun (WGS) entry which is preliminary data.</text>
</comment>
<evidence type="ECO:0000313" key="2">
    <source>
        <dbReference type="EMBL" id="CAF1338651.1"/>
    </source>
</evidence>
<dbReference type="EMBL" id="CAJNOW010002026">
    <property type="protein sequence ID" value="CAF1338634.1"/>
    <property type="molecule type" value="Genomic_DNA"/>
</dbReference>
<evidence type="ECO:0000313" key="3">
    <source>
        <dbReference type="Proteomes" id="UP000663834"/>
    </source>
</evidence>
<accession>A0A815GGT5</accession>
<organism evidence="2 3">
    <name type="scientific">Rotaria magnacalcarata</name>
    <dbReference type="NCBI Taxonomy" id="392030"/>
    <lineage>
        <taxon>Eukaryota</taxon>
        <taxon>Metazoa</taxon>
        <taxon>Spiralia</taxon>
        <taxon>Gnathifera</taxon>
        <taxon>Rotifera</taxon>
        <taxon>Eurotatoria</taxon>
        <taxon>Bdelloidea</taxon>
        <taxon>Philodinida</taxon>
        <taxon>Philodinidae</taxon>
        <taxon>Rotaria</taxon>
    </lineage>
</organism>
<protein>
    <recommendedName>
        <fullName evidence="1">UAS domain-containing protein</fullName>
    </recommendedName>
</protein>
<dbReference type="InterPro" id="IPR006577">
    <property type="entry name" value="UAS"/>
</dbReference>
<dbReference type="EMBL" id="CAJNOW010002026">
    <property type="protein sequence ID" value="CAF1338651.1"/>
    <property type="molecule type" value="Genomic_DNA"/>
</dbReference>
<dbReference type="Gene3D" id="3.40.30.10">
    <property type="entry name" value="Glutaredoxin"/>
    <property type="match status" value="1"/>
</dbReference>
<dbReference type="AlphaFoldDB" id="A0A815GGT5"/>
<reference evidence="2" key="1">
    <citation type="submission" date="2021-02" db="EMBL/GenBank/DDBJ databases">
        <authorList>
            <person name="Nowell W R."/>
        </authorList>
    </citation>
    <scope>NUCLEOTIDE SEQUENCE</scope>
</reference>